<keyword evidence="2" id="KW-1185">Reference proteome</keyword>
<gene>
    <name evidence="1" type="ORF">BFO01nite_44560</name>
</gene>
<name>A0ABQ0TAJ3_9BACL</name>
<evidence type="ECO:0000313" key="1">
    <source>
        <dbReference type="EMBL" id="GED60324.1"/>
    </source>
</evidence>
<dbReference type="EMBL" id="BJOL01000029">
    <property type="protein sequence ID" value="GED60324.1"/>
    <property type="molecule type" value="Genomic_DNA"/>
</dbReference>
<protein>
    <submittedName>
        <fullName evidence="1">Uncharacterized protein</fullName>
    </submittedName>
</protein>
<proteinExistence type="predicted"/>
<evidence type="ECO:0000313" key="2">
    <source>
        <dbReference type="Proteomes" id="UP000319498"/>
    </source>
</evidence>
<comment type="caution">
    <text evidence="1">The sequence shown here is derived from an EMBL/GenBank/DDBJ whole genome shotgun (WGS) entry which is preliminary data.</text>
</comment>
<dbReference type="GeneID" id="87584125"/>
<organism evidence="1 2">
    <name type="scientific">Brevibacillus formosus</name>
    <dbReference type="NCBI Taxonomy" id="54913"/>
    <lineage>
        <taxon>Bacteria</taxon>
        <taxon>Bacillati</taxon>
        <taxon>Bacillota</taxon>
        <taxon>Bacilli</taxon>
        <taxon>Bacillales</taxon>
        <taxon>Paenibacillaceae</taxon>
        <taxon>Brevibacillus</taxon>
    </lineage>
</organism>
<dbReference type="Proteomes" id="UP000319498">
    <property type="component" value="Unassembled WGS sequence"/>
</dbReference>
<sequence length="63" mass="6697">MMRYQVINEAICVKKISVGALSSAASLFIGDTQTVDLRAIYETPPEKMIVGASIPIDTALPAS</sequence>
<reference evidence="1 2" key="1">
    <citation type="submission" date="2019-06" db="EMBL/GenBank/DDBJ databases">
        <title>Whole genome shotgun sequence of Brevibacillus formosus NBRC 15716.</title>
        <authorList>
            <person name="Hosoyama A."/>
            <person name="Uohara A."/>
            <person name="Ohji S."/>
            <person name="Ichikawa N."/>
        </authorList>
    </citation>
    <scope>NUCLEOTIDE SEQUENCE [LARGE SCALE GENOMIC DNA]</scope>
    <source>
        <strain evidence="1 2">NBRC 15716</strain>
    </source>
</reference>
<accession>A0ABQ0TAJ3</accession>
<dbReference type="RefSeq" id="WP_052773366.1">
    <property type="nucleotide sequence ID" value="NZ_BJOL01000029.1"/>
</dbReference>